<protein>
    <submittedName>
        <fullName evidence="1">Uncharacterized protein</fullName>
    </submittedName>
</protein>
<sequence length="135" mass="14910">MNESTLRDFFSGDASLQELVADLHGAITDDGHGVRRHAIVDMDTEFVVLSSHLARICDAFLAGSLNHDDLRAIGFCIVASDNFDYDTDCDDGARVADVAIDWSTPEINFPIDSDHVAKWKLYLETGADTLRHRDA</sequence>
<dbReference type="RefSeq" id="WP_146397703.1">
    <property type="nucleotide sequence ID" value="NZ_SJPJ01000001.1"/>
</dbReference>
<dbReference type="OrthoDB" id="7063432at2"/>
<accession>A0A5C5Z398</accession>
<evidence type="ECO:0000313" key="2">
    <source>
        <dbReference type="Proteomes" id="UP000315010"/>
    </source>
</evidence>
<organism evidence="1 2">
    <name type="scientific">Novipirellula herctigrandis</name>
    <dbReference type="NCBI Taxonomy" id="2527986"/>
    <lineage>
        <taxon>Bacteria</taxon>
        <taxon>Pseudomonadati</taxon>
        <taxon>Planctomycetota</taxon>
        <taxon>Planctomycetia</taxon>
        <taxon>Pirellulales</taxon>
        <taxon>Pirellulaceae</taxon>
        <taxon>Novipirellula</taxon>
    </lineage>
</organism>
<reference evidence="1 2" key="1">
    <citation type="submission" date="2019-02" db="EMBL/GenBank/DDBJ databases">
        <title>Deep-cultivation of Planctomycetes and their phenomic and genomic characterization uncovers novel biology.</title>
        <authorList>
            <person name="Wiegand S."/>
            <person name="Jogler M."/>
            <person name="Boedeker C."/>
            <person name="Pinto D."/>
            <person name="Vollmers J."/>
            <person name="Rivas-Marin E."/>
            <person name="Kohn T."/>
            <person name="Peeters S.H."/>
            <person name="Heuer A."/>
            <person name="Rast P."/>
            <person name="Oberbeckmann S."/>
            <person name="Bunk B."/>
            <person name="Jeske O."/>
            <person name="Meyerdierks A."/>
            <person name="Storesund J.E."/>
            <person name="Kallscheuer N."/>
            <person name="Luecker S."/>
            <person name="Lage O.M."/>
            <person name="Pohl T."/>
            <person name="Merkel B.J."/>
            <person name="Hornburger P."/>
            <person name="Mueller R.-W."/>
            <person name="Bruemmer F."/>
            <person name="Labrenz M."/>
            <person name="Spormann A.M."/>
            <person name="Op Den Camp H."/>
            <person name="Overmann J."/>
            <person name="Amann R."/>
            <person name="Jetten M.S.M."/>
            <person name="Mascher T."/>
            <person name="Medema M.H."/>
            <person name="Devos D.P."/>
            <person name="Kaster A.-K."/>
            <person name="Ovreas L."/>
            <person name="Rohde M."/>
            <person name="Galperin M.Y."/>
            <person name="Jogler C."/>
        </authorList>
    </citation>
    <scope>NUCLEOTIDE SEQUENCE [LARGE SCALE GENOMIC DNA]</scope>
    <source>
        <strain evidence="1 2">CA13</strain>
    </source>
</reference>
<comment type="caution">
    <text evidence="1">The sequence shown here is derived from an EMBL/GenBank/DDBJ whole genome shotgun (WGS) entry which is preliminary data.</text>
</comment>
<name>A0A5C5Z398_9BACT</name>
<evidence type="ECO:0000313" key="1">
    <source>
        <dbReference type="EMBL" id="TWT81665.1"/>
    </source>
</evidence>
<dbReference type="EMBL" id="SJPJ01000001">
    <property type="protein sequence ID" value="TWT81665.1"/>
    <property type="molecule type" value="Genomic_DNA"/>
</dbReference>
<keyword evidence="2" id="KW-1185">Reference proteome</keyword>
<dbReference type="Proteomes" id="UP000315010">
    <property type="component" value="Unassembled WGS sequence"/>
</dbReference>
<gene>
    <name evidence="1" type="ORF">CA13_31180</name>
</gene>
<proteinExistence type="predicted"/>
<dbReference type="AlphaFoldDB" id="A0A5C5Z398"/>